<keyword evidence="2 7" id="KW-0813">Transport</keyword>
<comment type="similarity">
    <text evidence="7">Belongs to the binding-protein-dependent transport system permease family.</text>
</comment>
<protein>
    <submittedName>
        <fullName evidence="9">Binding-protein-dependent transport systems inner membrane component</fullName>
    </submittedName>
</protein>
<dbReference type="EMBL" id="CP001825">
    <property type="protein sequence ID" value="ACZ42198.1"/>
    <property type="molecule type" value="Genomic_DNA"/>
</dbReference>
<evidence type="ECO:0000256" key="6">
    <source>
        <dbReference type="ARBA" id="ARBA00023136"/>
    </source>
</evidence>
<evidence type="ECO:0000313" key="10">
    <source>
        <dbReference type="Proteomes" id="UP000000323"/>
    </source>
</evidence>
<feature type="transmembrane region" description="Helical" evidence="7">
    <location>
        <begin position="21"/>
        <end position="46"/>
    </location>
</feature>
<dbReference type="HOGENOM" id="CLU_016047_0_2_0"/>
<comment type="subcellular location">
    <subcellularLocation>
        <location evidence="1 7">Cell membrane</location>
        <topology evidence="1 7">Multi-pass membrane protein</topology>
    </subcellularLocation>
</comment>
<organism evidence="9 10">
    <name type="scientific">Thermobaculum terrenum (strain ATCC BAA-798 / CCMEE 7001 / YNP1)</name>
    <dbReference type="NCBI Taxonomy" id="525904"/>
    <lineage>
        <taxon>Bacteria</taxon>
        <taxon>Bacillati</taxon>
        <taxon>Chloroflexota</taxon>
        <taxon>Chloroflexia</taxon>
        <taxon>Candidatus Thermobaculales</taxon>
        <taxon>Candidatus Thermobaculaceae</taxon>
        <taxon>Thermobaculum</taxon>
    </lineage>
</organism>
<evidence type="ECO:0000256" key="4">
    <source>
        <dbReference type="ARBA" id="ARBA00022692"/>
    </source>
</evidence>
<evidence type="ECO:0000256" key="5">
    <source>
        <dbReference type="ARBA" id="ARBA00022989"/>
    </source>
</evidence>
<dbReference type="Pfam" id="PF00528">
    <property type="entry name" value="BPD_transp_1"/>
    <property type="match status" value="1"/>
</dbReference>
<dbReference type="eggNOG" id="COG1175">
    <property type="taxonomic scope" value="Bacteria"/>
</dbReference>
<dbReference type="SUPFAM" id="SSF161098">
    <property type="entry name" value="MetI-like"/>
    <property type="match status" value="1"/>
</dbReference>
<feature type="transmembrane region" description="Helical" evidence="7">
    <location>
        <begin position="267"/>
        <end position="292"/>
    </location>
</feature>
<evidence type="ECO:0000256" key="3">
    <source>
        <dbReference type="ARBA" id="ARBA00022475"/>
    </source>
</evidence>
<keyword evidence="3" id="KW-1003">Cell membrane</keyword>
<dbReference type="InterPro" id="IPR035906">
    <property type="entry name" value="MetI-like_sf"/>
</dbReference>
<dbReference type="PANTHER" id="PTHR30193:SF37">
    <property type="entry name" value="INNER MEMBRANE ABC TRANSPORTER PERMEASE PROTEIN YCJO"/>
    <property type="match status" value="1"/>
</dbReference>
<dbReference type="InterPro" id="IPR051393">
    <property type="entry name" value="ABC_transporter_permease"/>
</dbReference>
<evidence type="ECO:0000313" key="9">
    <source>
        <dbReference type="EMBL" id="ACZ42198.1"/>
    </source>
</evidence>
<dbReference type="PROSITE" id="PS50928">
    <property type="entry name" value="ABC_TM1"/>
    <property type="match status" value="1"/>
</dbReference>
<feature type="domain" description="ABC transmembrane type-1" evidence="8">
    <location>
        <begin position="75"/>
        <end position="288"/>
    </location>
</feature>
<dbReference type="GO" id="GO:0055085">
    <property type="term" value="P:transmembrane transport"/>
    <property type="evidence" value="ECO:0007669"/>
    <property type="project" value="InterPro"/>
</dbReference>
<keyword evidence="6 7" id="KW-0472">Membrane</keyword>
<sequence>MKYSMSGRSRRYGSALEPYLYLLPSLVIFTLFVGIPTLGAVVLSLLSWDGYTAPRFVGLANYVQAFSDPIFWLSLWHNVVLIPYYVLLPAVLGLAPAAVVHHLKLRGSSIFRVGFFLPYIMPGVLIGVVWRWMLNPAFGPVNSLLGLVGIQPLGWLGDFNLALPSVGLIGAWATYGFCYVVFLAGLQKIPQELYEAARIDGASGWQEFLAVTLPGLRGEIAVVIAVNLINALKVFDVIWATTRGGPGRSTSVVVLYMLENAFNINRVGYGSVLGVIIAVLTLGLTLVTLRLFGESSD</sequence>
<dbReference type="InterPro" id="IPR000515">
    <property type="entry name" value="MetI-like"/>
</dbReference>
<dbReference type="Gene3D" id="1.10.3720.10">
    <property type="entry name" value="MetI-like"/>
    <property type="match status" value="1"/>
</dbReference>
<dbReference type="CDD" id="cd06261">
    <property type="entry name" value="TM_PBP2"/>
    <property type="match status" value="1"/>
</dbReference>
<dbReference type="GO" id="GO:0005886">
    <property type="term" value="C:plasma membrane"/>
    <property type="evidence" value="ECO:0007669"/>
    <property type="project" value="UniProtKB-SubCell"/>
</dbReference>
<name>D1CBN3_THET1</name>
<proteinExistence type="inferred from homology"/>
<dbReference type="PANTHER" id="PTHR30193">
    <property type="entry name" value="ABC TRANSPORTER PERMEASE PROTEIN"/>
    <property type="match status" value="1"/>
</dbReference>
<gene>
    <name evidence="9" type="ordered locus">Tter_1290</name>
</gene>
<keyword evidence="10" id="KW-1185">Reference proteome</keyword>
<feature type="transmembrane region" description="Helical" evidence="7">
    <location>
        <begin position="82"/>
        <end position="101"/>
    </location>
</feature>
<dbReference type="KEGG" id="ttr:Tter_1290"/>
<keyword evidence="4 7" id="KW-0812">Transmembrane</keyword>
<evidence type="ECO:0000256" key="2">
    <source>
        <dbReference type="ARBA" id="ARBA00022448"/>
    </source>
</evidence>
<dbReference type="STRING" id="525904.Tter_1290"/>
<evidence type="ECO:0000256" key="7">
    <source>
        <dbReference type="RuleBase" id="RU363032"/>
    </source>
</evidence>
<feature type="transmembrane region" description="Helical" evidence="7">
    <location>
        <begin position="161"/>
        <end position="184"/>
    </location>
</feature>
<feature type="transmembrane region" description="Helical" evidence="7">
    <location>
        <begin position="113"/>
        <end position="133"/>
    </location>
</feature>
<dbReference type="Proteomes" id="UP000000323">
    <property type="component" value="Chromosome 1"/>
</dbReference>
<accession>D1CBN3</accession>
<evidence type="ECO:0000256" key="1">
    <source>
        <dbReference type="ARBA" id="ARBA00004651"/>
    </source>
</evidence>
<evidence type="ECO:0000259" key="8">
    <source>
        <dbReference type="PROSITE" id="PS50928"/>
    </source>
</evidence>
<dbReference type="AlphaFoldDB" id="D1CBN3"/>
<reference evidence="10" key="1">
    <citation type="journal article" date="2010" name="Stand. Genomic Sci.">
        <title>Complete genome sequence of 'Thermobaculum terrenum' type strain (YNP1).</title>
        <authorList>
            <person name="Kiss H."/>
            <person name="Cleland D."/>
            <person name="Lapidus A."/>
            <person name="Lucas S."/>
            <person name="Glavina Del Rio T."/>
            <person name="Nolan M."/>
            <person name="Tice H."/>
            <person name="Han C."/>
            <person name="Goodwin L."/>
            <person name="Pitluck S."/>
            <person name="Liolios K."/>
            <person name="Ivanova N."/>
            <person name="Mavromatis K."/>
            <person name="Ovchinnikova G."/>
            <person name="Pati A."/>
            <person name="Chen A."/>
            <person name="Palaniappan K."/>
            <person name="Land M."/>
            <person name="Hauser L."/>
            <person name="Chang Y."/>
            <person name="Jeffries C."/>
            <person name="Lu M."/>
            <person name="Brettin T."/>
            <person name="Detter J."/>
            <person name="Goker M."/>
            <person name="Tindall B."/>
            <person name="Beck B."/>
            <person name="McDermott T."/>
            <person name="Woyke T."/>
            <person name="Bristow J."/>
            <person name="Eisen J."/>
            <person name="Markowitz V."/>
            <person name="Hugenholtz P."/>
            <person name="Kyrpides N."/>
            <person name="Klenk H."/>
            <person name="Cheng J."/>
        </authorList>
    </citation>
    <scope>NUCLEOTIDE SEQUENCE [LARGE SCALE GENOMIC DNA]</scope>
    <source>
        <strain evidence="10">ATCC BAA-798 / YNP1</strain>
    </source>
</reference>
<keyword evidence="5 7" id="KW-1133">Transmembrane helix</keyword>